<evidence type="ECO:0000256" key="1">
    <source>
        <dbReference type="ARBA" id="ARBA00022975"/>
    </source>
</evidence>
<dbReference type="Gene3D" id="3.20.20.140">
    <property type="entry name" value="Metal-dependent hydrolases"/>
    <property type="match status" value="1"/>
</dbReference>
<sequence length="423" mass="46630">MLLIRSVKIIDSRSPYNGQTKDILVENGKIAQIGDQLDAPDAKILTGDNWHISSGWVDMRVSSHDPGHEHKEDLTTACEAAAAGGFTEIAVLPNSQPALDSKNTLVYVKQKAADQLVAVHPIGAVTKGCEGKDFTEMIDLTHAGAVAFSDGVHAIQNTHIFLKSLQYLQQVNRVLMNRPEDFDLTVFGQMHEGEVSTLLGMRGIPSIAEELMIMRDLKLLEYVGIKSPTPLLHFSTISTANAVALIRQAKAQGLPVSCDIAAHQIAFEDSLLTDFDTNYKVNPPFRQQKDIDALWEGMADGTIDAVVSDHNPQDEEAKNLEFDLAEFGIIGLETAFGVLNTYNKTLSIEQIVDKFTHHPRTILRLPTHTISEGSLANLTLFNPDLEWVFSNTRSKSRNSPFFGQTLKGRALYVINRNKVEKCG</sequence>
<dbReference type="GO" id="GO:0005737">
    <property type="term" value="C:cytoplasm"/>
    <property type="evidence" value="ECO:0007669"/>
    <property type="project" value="TreeGrafter"/>
</dbReference>
<dbReference type="Pfam" id="PF12890">
    <property type="entry name" value="DHOase"/>
    <property type="match status" value="1"/>
</dbReference>
<evidence type="ECO:0000259" key="2">
    <source>
        <dbReference type="Pfam" id="PF01979"/>
    </source>
</evidence>
<name>A0A344TLF1_9BACT</name>
<keyword evidence="5" id="KW-1185">Reference proteome</keyword>
<organism evidence="4 5">
    <name type="scientific">Runella rosea</name>
    <dbReference type="NCBI Taxonomy" id="2259595"/>
    <lineage>
        <taxon>Bacteria</taxon>
        <taxon>Pseudomonadati</taxon>
        <taxon>Bacteroidota</taxon>
        <taxon>Cytophagia</taxon>
        <taxon>Cytophagales</taxon>
        <taxon>Spirosomataceae</taxon>
        <taxon>Runella</taxon>
    </lineage>
</organism>
<dbReference type="GO" id="GO:0046872">
    <property type="term" value="F:metal ion binding"/>
    <property type="evidence" value="ECO:0007669"/>
    <property type="project" value="InterPro"/>
</dbReference>
<dbReference type="OrthoDB" id="9765462at2"/>
<dbReference type="InterPro" id="IPR050138">
    <property type="entry name" value="DHOase/Allantoinase_Hydrolase"/>
</dbReference>
<dbReference type="GO" id="GO:0006145">
    <property type="term" value="P:purine nucleobase catabolic process"/>
    <property type="evidence" value="ECO:0007669"/>
    <property type="project" value="TreeGrafter"/>
</dbReference>
<evidence type="ECO:0000259" key="3">
    <source>
        <dbReference type="Pfam" id="PF12890"/>
    </source>
</evidence>
<dbReference type="SUPFAM" id="SSF51338">
    <property type="entry name" value="Composite domain of metallo-dependent hydrolases"/>
    <property type="match status" value="1"/>
</dbReference>
<evidence type="ECO:0000313" key="4">
    <source>
        <dbReference type="EMBL" id="AXE19472.1"/>
    </source>
</evidence>
<dbReference type="Gene3D" id="2.30.40.10">
    <property type="entry name" value="Urease, subunit C, domain 1"/>
    <property type="match status" value="1"/>
</dbReference>
<keyword evidence="1" id="KW-0665">Pyrimidine biosynthesis</keyword>
<accession>A0A344TLF1</accession>
<dbReference type="CDD" id="cd01317">
    <property type="entry name" value="DHOase_IIa"/>
    <property type="match status" value="1"/>
</dbReference>
<dbReference type="SUPFAM" id="SSF51556">
    <property type="entry name" value="Metallo-dependent hydrolases"/>
    <property type="match status" value="1"/>
</dbReference>
<evidence type="ECO:0000313" key="5">
    <source>
        <dbReference type="Proteomes" id="UP000251993"/>
    </source>
</evidence>
<dbReference type="InterPro" id="IPR024403">
    <property type="entry name" value="DHOase_cat"/>
</dbReference>
<dbReference type="NCBIfam" id="TIGR00857">
    <property type="entry name" value="pyrC_multi"/>
    <property type="match status" value="1"/>
</dbReference>
<feature type="domain" description="Dihydroorotase catalytic" evidence="3">
    <location>
        <begin position="54"/>
        <end position="224"/>
    </location>
</feature>
<dbReference type="InterPro" id="IPR006680">
    <property type="entry name" value="Amidohydro-rel"/>
</dbReference>
<proteinExistence type="predicted"/>
<dbReference type="AlphaFoldDB" id="A0A344TLF1"/>
<dbReference type="Proteomes" id="UP000251993">
    <property type="component" value="Chromosome"/>
</dbReference>
<dbReference type="PANTHER" id="PTHR43668">
    <property type="entry name" value="ALLANTOINASE"/>
    <property type="match status" value="1"/>
</dbReference>
<dbReference type="PANTHER" id="PTHR43668:SF2">
    <property type="entry name" value="ALLANTOINASE"/>
    <property type="match status" value="1"/>
</dbReference>
<feature type="domain" description="Amidohydrolase-related" evidence="2">
    <location>
        <begin position="241"/>
        <end position="409"/>
    </location>
</feature>
<dbReference type="GO" id="GO:0004038">
    <property type="term" value="F:allantoinase activity"/>
    <property type="evidence" value="ECO:0007669"/>
    <property type="project" value="TreeGrafter"/>
</dbReference>
<dbReference type="EMBL" id="CP030850">
    <property type="protein sequence ID" value="AXE19472.1"/>
    <property type="molecule type" value="Genomic_DNA"/>
</dbReference>
<protein>
    <submittedName>
        <fullName evidence="4">Dihydroorotase</fullName>
    </submittedName>
</protein>
<reference evidence="4 5" key="1">
    <citation type="submission" date="2018-07" db="EMBL/GenBank/DDBJ databases">
        <title>Genome sequencing of Runella.</title>
        <authorList>
            <person name="Baek M.-G."/>
            <person name="Yi H."/>
        </authorList>
    </citation>
    <scope>NUCLEOTIDE SEQUENCE [LARGE SCALE GENOMIC DNA]</scope>
    <source>
        <strain evidence="4 5">HYN0085</strain>
    </source>
</reference>
<dbReference type="KEGG" id="run:DR864_17845"/>
<dbReference type="RefSeq" id="WP_114068244.1">
    <property type="nucleotide sequence ID" value="NZ_CP030850.1"/>
</dbReference>
<dbReference type="GO" id="GO:0004151">
    <property type="term" value="F:dihydroorotase activity"/>
    <property type="evidence" value="ECO:0007669"/>
    <property type="project" value="InterPro"/>
</dbReference>
<gene>
    <name evidence="4" type="ORF">DR864_17845</name>
</gene>
<dbReference type="InterPro" id="IPR032466">
    <property type="entry name" value="Metal_Hydrolase"/>
</dbReference>
<dbReference type="InterPro" id="IPR011059">
    <property type="entry name" value="Metal-dep_hydrolase_composite"/>
</dbReference>
<dbReference type="GO" id="GO:0006221">
    <property type="term" value="P:pyrimidine nucleotide biosynthetic process"/>
    <property type="evidence" value="ECO:0007669"/>
    <property type="project" value="UniProtKB-KW"/>
</dbReference>
<dbReference type="Pfam" id="PF01979">
    <property type="entry name" value="Amidohydro_1"/>
    <property type="match status" value="1"/>
</dbReference>
<dbReference type="InterPro" id="IPR004722">
    <property type="entry name" value="DHOase"/>
</dbReference>